<dbReference type="HOGENOM" id="CLU_2003532_0_0_1"/>
<gene>
    <name evidence="1" type="ORF">BOTBODRAFT_196491</name>
</gene>
<accession>A0A067NAV0</accession>
<proteinExistence type="predicted"/>
<name>A0A067NAV0_BOTB1</name>
<evidence type="ECO:0000313" key="1">
    <source>
        <dbReference type="EMBL" id="KDQ21247.1"/>
    </source>
</evidence>
<reference evidence="2" key="1">
    <citation type="journal article" date="2014" name="Proc. Natl. Acad. Sci. U.S.A.">
        <title>Extensive sampling of basidiomycete genomes demonstrates inadequacy of the white-rot/brown-rot paradigm for wood decay fungi.</title>
        <authorList>
            <person name="Riley R."/>
            <person name="Salamov A.A."/>
            <person name="Brown D.W."/>
            <person name="Nagy L.G."/>
            <person name="Floudas D."/>
            <person name="Held B.W."/>
            <person name="Levasseur A."/>
            <person name="Lombard V."/>
            <person name="Morin E."/>
            <person name="Otillar R."/>
            <person name="Lindquist E.A."/>
            <person name="Sun H."/>
            <person name="LaButti K.M."/>
            <person name="Schmutz J."/>
            <person name="Jabbour D."/>
            <person name="Luo H."/>
            <person name="Baker S.E."/>
            <person name="Pisabarro A.G."/>
            <person name="Walton J.D."/>
            <person name="Blanchette R.A."/>
            <person name="Henrissat B."/>
            <person name="Martin F."/>
            <person name="Cullen D."/>
            <person name="Hibbett D.S."/>
            <person name="Grigoriev I.V."/>
        </authorList>
    </citation>
    <scope>NUCLEOTIDE SEQUENCE [LARGE SCALE GENOMIC DNA]</scope>
    <source>
        <strain evidence="2">FD-172 SS1</strain>
    </source>
</reference>
<dbReference type="InParanoid" id="A0A067NAV0"/>
<protein>
    <submittedName>
        <fullName evidence="1">Uncharacterized protein</fullName>
    </submittedName>
</protein>
<sequence length="124" mass="14074">MCICTPSDESRASTTASRTKSNPCLSIRALSRVFLFIHILAAWARPSLGIPPVPSRTAYHKPKRPDKAQVLHPPLSDRGQLLYNTRFFFHSRFHQCQILENSLEPITSKWNNGDNTESINRSVK</sequence>
<dbReference type="Proteomes" id="UP000027195">
    <property type="component" value="Unassembled WGS sequence"/>
</dbReference>
<organism evidence="1 2">
    <name type="scientific">Botryobasidium botryosum (strain FD-172 SS1)</name>
    <dbReference type="NCBI Taxonomy" id="930990"/>
    <lineage>
        <taxon>Eukaryota</taxon>
        <taxon>Fungi</taxon>
        <taxon>Dikarya</taxon>
        <taxon>Basidiomycota</taxon>
        <taxon>Agaricomycotina</taxon>
        <taxon>Agaricomycetes</taxon>
        <taxon>Cantharellales</taxon>
        <taxon>Botryobasidiaceae</taxon>
        <taxon>Botryobasidium</taxon>
    </lineage>
</organism>
<dbReference type="AlphaFoldDB" id="A0A067NAV0"/>
<dbReference type="EMBL" id="KL198016">
    <property type="protein sequence ID" value="KDQ21247.1"/>
    <property type="molecule type" value="Genomic_DNA"/>
</dbReference>
<keyword evidence="2" id="KW-1185">Reference proteome</keyword>
<evidence type="ECO:0000313" key="2">
    <source>
        <dbReference type="Proteomes" id="UP000027195"/>
    </source>
</evidence>